<reference evidence="3 4" key="1">
    <citation type="submission" date="2015-03" db="EMBL/GenBank/DDBJ databases">
        <title>Genome assembly of Sandaracinus amylolyticus DSM 53668.</title>
        <authorList>
            <person name="Sharma G."/>
            <person name="Subramanian S."/>
        </authorList>
    </citation>
    <scope>NUCLEOTIDE SEQUENCE [LARGE SCALE GENOMIC DNA]</scope>
    <source>
        <strain evidence="3 4">DSM 53668</strain>
    </source>
</reference>
<dbReference type="InterPro" id="IPR011990">
    <property type="entry name" value="TPR-like_helical_dom_sf"/>
</dbReference>
<dbReference type="SUPFAM" id="SSF48452">
    <property type="entry name" value="TPR-like"/>
    <property type="match status" value="1"/>
</dbReference>
<name>A0A0F6W283_9BACT</name>
<feature type="signal peptide" evidence="2">
    <location>
        <begin position="1"/>
        <end position="16"/>
    </location>
</feature>
<dbReference type="PROSITE" id="PS51257">
    <property type="entry name" value="PROKAR_LIPOPROTEIN"/>
    <property type="match status" value="1"/>
</dbReference>
<dbReference type="SMART" id="SM00028">
    <property type="entry name" value="TPR"/>
    <property type="match status" value="3"/>
</dbReference>
<gene>
    <name evidence="3" type="ORF">DB32_002704</name>
</gene>
<dbReference type="Gene3D" id="1.25.40.10">
    <property type="entry name" value="Tetratricopeptide repeat domain"/>
    <property type="match status" value="1"/>
</dbReference>
<protein>
    <submittedName>
        <fullName evidence="3">TPR domain protein, putative component of TonB system</fullName>
    </submittedName>
</protein>
<evidence type="ECO:0000256" key="2">
    <source>
        <dbReference type="SAM" id="SignalP"/>
    </source>
</evidence>
<feature type="region of interest" description="Disordered" evidence="1">
    <location>
        <begin position="364"/>
        <end position="407"/>
    </location>
</feature>
<dbReference type="AlphaFoldDB" id="A0A0F6W283"/>
<organism evidence="3 4">
    <name type="scientific">Sandaracinus amylolyticus</name>
    <dbReference type="NCBI Taxonomy" id="927083"/>
    <lineage>
        <taxon>Bacteria</taxon>
        <taxon>Pseudomonadati</taxon>
        <taxon>Myxococcota</taxon>
        <taxon>Polyangia</taxon>
        <taxon>Polyangiales</taxon>
        <taxon>Sandaracinaceae</taxon>
        <taxon>Sandaracinus</taxon>
    </lineage>
</organism>
<keyword evidence="4" id="KW-1185">Reference proteome</keyword>
<feature type="compositionally biased region" description="Low complexity" evidence="1">
    <location>
        <begin position="393"/>
        <end position="407"/>
    </location>
</feature>
<feature type="chain" id="PRO_5002511806" evidence="2">
    <location>
        <begin position="17"/>
        <end position="407"/>
    </location>
</feature>
<dbReference type="Proteomes" id="UP000034883">
    <property type="component" value="Chromosome"/>
</dbReference>
<accession>A0A0F6W283</accession>
<proteinExistence type="predicted"/>
<dbReference type="KEGG" id="samy:DB32_002704"/>
<evidence type="ECO:0000313" key="3">
    <source>
        <dbReference type="EMBL" id="AKF05555.1"/>
    </source>
</evidence>
<dbReference type="InterPro" id="IPR019734">
    <property type="entry name" value="TPR_rpt"/>
</dbReference>
<evidence type="ECO:0000313" key="4">
    <source>
        <dbReference type="Proteomes" id="UP000034883"/>
    </source>
</evidence>
<dbReference type="OrthoDB" id="5486787at2"/>
<dbReference type="STRING" id="927083.DB32_002704"/>
<dbReference type="EMBL" id="CP011125">
    <property type="protein sequence ID" value="AKF05555.1"/>
    <property type="molecule type" value="Genomic_DNA"/>
</dbReference>
<dbReference type="RefSeq" id="WP_053232794.1">
    <property type="nucleotide sequence ID" value="NZ_CP011125.1"/>
</dbReference>
<keyword evidence="2" id="KW-0732">Signal</keyword>
<sequence>MITRALLALSSFALLAACGGARTTAATGPAVQLEETRIVARRTSGGELELDSYDASQLFQRAYELGQRGECAQAVELYDRVVAEFPSSRFLSPALYNAGLCLQNSGELAGAVERWSMLLDRAPDAPDAKHARFLMTAALVELERWEPALDSAELLLDRDDLRSDERLEAMARRAEALFGLRRVEDAERAARDALAYYRTRQGEEIIADEYFAAAANFVLAETIRARSEALVLPDSDVVTQRETLDRRAQLLLDAQRAYFDTMRHTDARWAAAAGYRIGAMYEQLYRAITEAPVPPPPPDRPLTGDALEIYRREYRGQLADRVRPLVRHAIRYWELTLLMVERTGVRSDWVERTRTDLDRARQLLLGGPVSDTPLEPEPARALGSPADAPDRPPTSTAAAPSSAPVHQ</sequence>
<evidence type="ECO:0000256" key="1">
    <source>
        <dbReference type="SAM" id="MobiDB-lite"/>
    </source>
</evidence>